<proteinExistence type="predicted"/>
<dbReference type="AlphaFoldDB" id="A0AAV5DDD7"/>
<dbReference type="EMBL" id="BQKI01000015">
    <property type="protein sequence ID" value="GJN08246.1"/>
    <property type="molecule type" value="Genomic_DNA"/>
</dbReference>
<dbReference type="PANTHER" id="PTHR34121:SF2">
    <property type="entry name" value="EXPRESSED PROTEIN"/>
    <property type="match status" value="1"/>
</dbReference>
<dbReference type="PANTHER" id="PTHR34121">
    <property type="entry name" value="MYOSIN-11"/>
    <property type="match status" value="1"/>
</dbReference>
<protein>
    <submittedName>
        <fullName evidence="3">Uncharacterized protein</fullName>
    </submittedName>
</protein>
<organism evidence="3 4">
    <name type="scientific">Eleusine coracana subsp. coracana</name>
    <dbReference type="NCBI Taxonomy" id="191504"/>
    <lineage>
        <taxon>Eukaryota</taxon>
        <taxon>Viridiplantae</taxon>
        <taxon>Streptophyta</taxon>
        <taxon>Embryophyta</taxon>
        <taxon>Tracheophyta</taxon>
        <taxon>Spermatophyta</taxon>
        <taxon>Magnoliopsida</taxon>
        <taxon>Liliopsida</taxon>
        <taxon>Poales</taxon>
        <taxon>Poaceae</taxon>
        <taxon>PACMAD clade</taxon>
        <taxon>Chloridoideae</taxon>
        <taxon>Cynodonteae</taxon>
        <taxon>Eleusininae</taxon>
        <taxon>Eleusine</taxon>
    </lineage>
</organism>
<evidence type="ECO:0000256" key="1">
    <source>
        <dbReference type="SAM" id="Coils"/>
    </source>
</evidence>
<sequence length="437" mass="49411">MSWLRSAVHRAVEASGGRSSLLTRTVRTSLGTVVHHAGQAVAGGARLITGNRTYKSVKLTAKRLEDAALSYRGEERLHLLHRWLVALKENQRAAAALREPQPGDDPNHVPALLAKRDELLEFAQGAISGLKINADIARLDDEIMLLRKQLNAMDALQASSTSNPNNISQTITEVGLTVELFSSRQLLQREESLIFRVTKTNEVSGIDKELVAEISGLKKQRDQLEEELRKLKKTREERDQFDEASNQIVLHLKTKDVLSTSIDRIKTLVDNLKIFNDRSMSTEDGDSGSSKQSNPRKYLEEEYLDAEKKVVAAFTSVDRIRALFCCNEEGRARRDDPDVRDLFENIDKLRVEFESVPRPVLQIEIKEQEERTRQPRSFKVPASPNLSRCDSSIAPQLRTRLPSESDSEMGKFDQDYKADEISGWEFDELEDEPRSGF</sequence>
<feature type="compositionally biased region" description="Polar residues" evidence="2">
    <location>
        <begin position="384"/>
        <end position="394"/>
    </location>
</feature>
<reference evidence="3" key="1">
    <citation type="journal article" date="2018" name="DNA Res.">
        <title>Multiple hybrid de novo genome assembly of finger millet, an orphan allotetraploid crop.</title>
        <authorList>
            <person name="Hatakeyama M."/>
            <person name="Aluri S."/>
            <person name="Balachadran M.T."/>
            <person name="Sivarajan S.R."/>
            <person name="Patrignani A."/>
            <person name="Gruter S."/>
            <person name="Poveda L."/>
            <person name="Shimizu-Inatsugi R."/>
            <person name="Baeten J."/>
            <person name="Francoijs K.J."/>
            <person name="Nataraja K.N."/>
            <person name="Reddy Y.A.N."/>
            <person name="Phadnis S."/>
            <person name="Ravikumar R.L."/>
            <person name="Schlapbach R."/>
            <person name="Sreeman S.M."/>
            <person name="Shimizu K.K."/>
        </authorList>
    </citation>
    <scope>NUCLEOTIDE SEQUENCE</scope>
</reference>
<evidence type="ECO:0000256" key="2">
    <source>
        <dbReference type="SAM" id="MobiDB-lite"/>
    </source>
</evidence>
<feature type="region of interest" description="Disordered" evidence="2">
    <location>
        <begin position="367"/>
        <end position="416"/>
    </location>
</feature>
<keyword evidence="1" id="KW-0175">Coiled coil</keyword>
<feature type="coiled-coil region" evidence="1">
    <location>
        <begin position="207"/>
        <end position="244"/>
    </location>
</feature>
<keyword evidence="4" id="KW-1185">Reference proteome</keyword>
<comment type="caution">
    <text evidence="3">The sequence shown here is derived from an EMBL/GenBank/DDBJ whole genome shotgun (WGS) entry which is preliminary data.</text>
</comment>
<dbReference type="Proteomes" id="UP001054889">
    <property type="component" value="Unassembled WGS sequence"/>
</dbReference>
<reference evidence="3" key="2">
    <citation type="submission" date="2021-12" db="EMBL/GenBank/DDBJ databases">
        <title>Resequencing data analysis of finger millet.</title>
        <authorList>
            <person name="Hatakeyama M."/>
            <person name="Aluri S."/>
            <person name="Balachadran M.T."/>
            <person name="Sivarajan S.R."/>
            <person name="Poveda L."/>
            <person name="Shimizu-Inatsugi R."/>
            <person name="Schlapbach R."/>
            <person name="Sreeman S.M."/>
            <person name="Shimizu K.K."/>
        </authorList>
    </citation>
    <scope>NUCLEOTIDE SEQUENCE</scope>
</reference>
<evidence type="ECO:0000313" key="4">
    <source>
        <dbReference type="Proteomes" id="UP001054889"/>
    </source>
</evidence>
<gene>
    <name evidence="3" type="primary">ga26146</name>
    <name evidence="3" type="ORF">PR202_ga26146</name>
</gene>
<name>A0AAV5DDD7_ELECO</name>
<evidence type="ECO:0000313" key="3">
    <source>
        <dbReference type="EMBL" id="GJN08246.1"/>
    </source>
</evidence>
<accession>A0AAV5DDD7</accession>